<organism evidence="5">
    <name type="scientific">Picea sitchensis</name>
    <name type="common">Sitka spruce</name>
    <name type="synonym">Pinus sitchensis</name>
    <dbReference type="NCBI Taxonomy" id="3332"/>
    <lineage>
        <taxon>Eukaryota</taxon>
        <taxon>Viridiplantae</taxon>
        <taxon>Streptophyta</taxon>
        <taxon>Embryophyta</taxon>
        <taxon>Tracheophyta</taxon>
        <taxon>Spermatophyta</taxon>
        <taxon>Pinopsida</taxon>
        <taxon>Pinidae</taxon>
        <taxon>Conifers I</taxon>
        <taxon>Pinales</taxon>
        <taxon>Pinaceae</taxon>
        <taxon>Picea</taxon>
    </lineage>
</organism>
<dbReference type="Gene3D" id="1.20.1270.60">
    <property type="entry name" value="Arfaptin homology (AH) domain/BAR domain"/>
    <property type="match status" value="1"/>
</dbReference>
<accession>B8LR20</accession>
<keyword evidence="3" id="KW-0175">Coiled coil</keyword>
<protein>
    <recommendedName>
        <fullName evidence="4">SH3 domain-containing protein</fullName>
    </recommendedName>
</protein>
<evidence type="ECO:0000256" key="3">
    <source>
        <dbReference type="SAM" id="Coils"/>
    </source>
</evidence>
<evidence type="ECO:0000256" key="2">
    <source>
        <dbReference type="PROSITE-ProRule" id="PRU00192"/>
    </source>
</evidence>
<reference evidence="5" key="1">
    <citation type="submission" date="2007-06" db="EMBL/GenBank/DDBJ databases">
        <title>Full length cDNA sequences from Sitka Spruce (Picea sitchensis).</title>
        <authorList>
            <person name="Ralph S.G."/>
            <person name="Chun H.E."/>
            <person name="Liao N."/>
            <person name="Ali J."/>
            <person name="Reid K."/>
            <person name="Kolosova N."/>
            <person name="Cooper N."/>
            <person name="Cullis C."/>
            <person name="Jancsik S."/>
            <person name="Moore R."/>
            <person name="Mayo M."/>
            <person name="Wagner S."/>
            <person name="Holt R.A."/>
            <person name="Jones S.J.M."/>
            <person name="Marra M.A."/>
            <person name="Ritland C.E."/>
            <person name="Ritland K."/>
            <person name="Bohlmann J."/>
        </authorList>
    </citation>
    <scope>NUCLEOTIDE SEQUENCE</scope>
    <source>
        <tissue evidence="5">Bark</tissue>
    </source>
</reference>
<dbReference type="PROSITE" id="PS50002">
    <property type="entry name" value="SH3"/>
    <property type="match status" value="1"/>
</dbReference>
<dbReference type="SUPFAM" id="SSF103657">
    <property type="entry name" value="BAR/IMD domain-like"/>
    <property type="match status" value="1"/>
</dbReference>
<dbReference type="CDD" id="cd07607">
    <property type="entry name" value="BAR_SH3P_plant"/>
    <property type="match status" value="1"/>
</dbReference>
<dbReference type="PANTHER" id="PTHR14167:SF30">
    <property type="entry name" value="SH3 DOMAIN-CONTAINING PROTEIN 1"/>
    <property type="match status" value="1"/>
</dbReference>
<dbReference type="InterPro" id="IPR001452">
    <property type="entry name" value="SH3_domain"/>
</dbReference>
<sequence length="374" mass="41267">MDAIRKQATKLREQVAKQQQAVLKQFTGHGIGNDAVITDQAELQRHQHLERLYISTRAAKHFQRDIVRGVEGHISAGSKQMEYAIKLADDCCKYANDGPNSNSALSRASFYFGSSHNAMEKEREDLHRIFGVQVTEPLRAMVVGAPLEDARHLAQRYDRIRQEVEVQTAEVARRQLKSKEAGATADNAFKLQAAESKLADLISTMSALGKEAASAMMAVEAQQQRLTLQRLLAMVEAERTYHEHLAEILDKLHAQMAAERQRSETAQPVGTLTDVYMSPPSYEDVKSNGSSHGEIGSATMNAMYFLAEVIHSFDAEAEGELSISVGDYVVVRQVSPDGWCEGECKGIAGWFPSAYVEKREKAPASKIGEASMGL</sequence>
<feature type="domain" description="SH3" evidence="4">
    <location>
        <begin position="302"/>
        <end position="361"/>
    </location>
</feature>
<evidence type="ECO:0000313" key="5">
    <source>
        <dbReference type="EMBL" id="ABR18100.1"/>
    </source>
</evidence>
<evidence type="ECO:0000259" key="4">
    <source>
        <dbReference type="PROSITE" id="PS50002"/>
    </source>
</evidence>
<dbReference type="CDD" id="cd11839">
    <property type="entry name" value="SH3_Intersectin_4"/>
    <property type="match status" value="1"/>
</dbReference>
<dbReference type="InterPro" id="IPR036028">
    <property type="entry name" value="SH3-like_dom_sf"/>
</dbReference>
<dbReference type="InterPro" id="IPR027267">
    <property type="entry name" value="AH/BAR_dom_sf"/>
</dbReference>
<dbReference type="AlphaFoldDB" id="B8LR20"/>
<dbReference type="InterPro" id="IPR050384">
    <property type="entry name" value="Endophilin_SH3RF"/>
</dbReference>
<evidence type="ECO:0000256" key="1">
    <source>
        <dbReference type="ARBA" id="ARBA00022443"/>
    </source>
</evidence>
<dbReference type="PANTHER" id="PTHR14167">
    <property type="entry name" value="SH3 DOMAIN-CONTAINING"/>
    <property type="match status" value="1"/>
</dbReference>
<keyword evidence="1 2" id="KW-0728">SH3 domain</keyword>
<dbReference type="SUPFAM" id="SSF50044">
    <property type="entry name" value="SH3-domain"/>
    <property type="match status" value="1"/>
</dbReference>
<dbReference type="Gene3D" id="2.30.30.40">
    <property type="entry name" value="SH3 Domains"/>
    <property type="match status" value="1"/>
</dbReference>
<dbReference type="EMBL" id="EF678338">
    <property type="protein sequence ID" value="ABR18100.1"/>
    <property type="molecule type" value="mRNA"/>
</dbReference>
<proteinExistence type="evidence at transcript level"/>
<dbReference type="OMA" id="EMKSSPQ"/>
<name>B8LR20_PICSI</name>
<dbReference type="SMART" id="SM00326">
    <property type="entry name" value="SH3"/>
    <property type="match status" value="1"/>
</dbReference>
<feature type="coiled-coil region" evidence="3">
    <location>
        <begin position="150"/>
        <end position="238"/>
    </location>
</feature>
<dbReference type="Pfam" id="PF14604">
    <property type="entry name" value="SH3_9"/>
    <property type="match status" value="1"/>
</dbReference>